<dbReference type="STRING" id="6337.A0A0V0XCY1"/>
<evidence type="ECO:0000313" key="2">
    <source>
        <dbReference type="Proteomes" id="UP000054815"/>
    </source>
</evidence>
<dbReference type="Proteomes" id="UP000054815">
    <property type="component" value="Unassembled WGS sequence"/>
</dbReference>
<accession>A0A0V0XCY1</accession>
<sequence length="169" mass="18916">MANCCSHGTLLHFGLQGSHLNICYYHQDLRLWLLHLGLRLRLPASHSDPPTRRRHSMPGPSQFALTLLRPSLQQRYGIGPTLERHPFSGLVDSAVFRPYTHVIRSICTSESLRSSTRVSSGFNLRKHSSPSFGSQHVRSCSAPTVHIAQGHMSTSWDGPVMRLLLAAWN</sequence>
<protein>
    <submittedName>
        <fullName evidence="1">Uncharacterized protein</fullName>
    </submittedName>
</protein>
<dbReference type="AlphaFoldDB" id="A0A0V0XCY1"/>
<evidence type="ECO:0000313" key="1">
    <source>
        <dbReference type="EMBL" id="KRX85904.1"/>
    </source>
</evidence>
<gene>
    <name evidence="1" type="ORF">T4E_5477</name>
</gene>
<name>A0A0V0XCY1_TRIPS</name>
<proteinExistence type="predicted"/>
<comment type="caution">
    <text evidence="1">The sequence shown here is derived from an EMBL/GenBank/DDBJ whole genome shotgun (WGS) entry which is preliminary data.</text>
</comment>
<organism evidence="1 2">
    <name type="scientific">Trichinella pseudospiralis</name>
    <name type="common">Parasitic roundworm</name>
    <dbReference type="NCBI Taxonomy" id="6337"/>
    <lineage>
        <taxon>Eukaryota</taxon>
        <taxon>Metazoa</taxon>
        <taxon>Ecdysozoa</taxon>
        <taxon>Nematoda</taxon>
        <taxon>Enoplea</taxon>
        <taxon>Dorylaimia</taxon>
        <taxon>Trichinellida</taxon>
        <taxon>Trichinellidae</taxon>
        <taxon>Trichinella</taxon>
    </lineage>
</organism>
<dbReference type="EMBL" id="JYDU01000596">
    <property type="protein sequence ID" value="KRX85904.1"/>
    <property type="molecule type" value="Genomic_DNA"/>
</dbReference>
<reference evidence="1 2" key="1">
    <citation type="submission" date="2015-01" db="EMBL/GenBank/DDBJ databases">
        <title>Evolution of Trichinella species and genotypes.</title>
        <authorList>
            <person name="Korhonen P.K."/>
            <person name="Edoardo P."/>
            <person name="Giuseppe L.R."/>
            <person name="Gasser R.B."/>
        </authorList>
    </citation>
    <scope>NUCLEOTIDE SEQUENCE [LARGE SCALE GENOMIC DNA]</scope>
    <source>
        <strain evidence="1">ISS141</strain>
    </source>
</reference>